<dbReference type="HAMAP" id="MF_00081">
    <property type="entry name" value="HrcA"/>
    <property type="match status" value="1"/>
</dbReference>
<protein>
    <recommendedName>
        <fullName evidence="5">Heat-inducible transcription repressor HrcA</fullName>
    </recommendedName>
</protein>
<dbReference type="InterPro" id="IPR029016">
    <property type="entry name" value="GAF-like_dom_sf"/>
</dbReference>
<evidence type="ECO:0000256" key="1">
    <source>
        <dbReference type="ARBA" id="ARBA00022491"/>
    </source>
</evidence>
<reference evidence="7" key="1">
    <citation type="submission" date="2020-02" db="EMBL/GenBank/DDBJ databases">
        <authorList>
            <person name="Meier V. D."/>
        </authorList>
    </citation>
    <scope>NUCLEOTIDE SEQUENCE</scope>
    <source>
        <strain evidence="7">AVDCRST_MAG11</strain>
    </source>
</reference>
<gene>
    <name evidence="5" type="primary">hrcA</name>
    <name evidence="7" type="ORF">AVDCRST_MAG11-1456</name>
</gene>
<feature type="domain" description="Heat-inducible transcription repressor HrcA C-terminal" evidence="6">
    <location>
        <begin position="108"/>
        <end position="332"/>
    </location>
</feature>
<keyword evidence="3 5" id="KW-0346">Stress response</keyword>
<dbReference type="EMBL" id="CADCTU010000330">
    <property type="protein sequence ID" value="CAA9310532.1"/>
    <property type="molecule type" value="Genomic_DNA"/>
</dbReference>
<name>A0A6J4KPH6_9BACT</name>
<dbReference type="GO" id="GO:0003677">
    <property type="term" value="F:DNA binding"/>
    <property type="evidence" value="ECO:0007669"/>
    <property type="project" value="InterPro"/>
</dbReference>
<dbReference type="InterPro" id="IPR021153">
    <property type="entry name" value="HrcA_C"/>
</dbReference>
<dbReference type="PANTHER" id="PTHR34824:SF1">
    <property type="entry name" value="HEAT-INDUCIBLE TRANSCRIPTION REPRESSOR HRCA"/>
    <property type="match status" value="1"/>
</dbReference>
<dbReference type="NCBIfam" id="TIGR00331">
    <property type="entry name" value="hrcA"/>
    <property type="match status" value="1"/>
</dbReference>
<dbReference type="InterPro" id="IPR002571">
    <property type="entry name" value="HrcA"/>
</dbReference>
<dbReference type="GO" id="GO:0045892">
    <property type="term" value="P:negative regulation of DNA-templated transcription"/>
    <property type="evidence" value="ECO:0007669"/>
    <property type="project" value="UniProtKB-UniRule"/>
</dbReference>
<dbReference type="InterPro" id="IPR036390">
    <property type="entry name" value="WH_DNA-bd_sf"/>
</dbReference>
<dbReference type="InterPro" id="IPR023120">
    <property type="entry name" value="WHTH_transcript_rep_HrcA_IDD"/>
</dbReference>
<comment type="similarity">
    <text evidence="5">Belongs to the HrcA family.</text>
</comment>
<evidence type="ECO:0000256" key="4">
    <source>
        <dbReference type="ARBA" id="ARBA00023163"/>
    </source>
</evidence>
<sequence>MSLPELSERERRVLEAVIRSYVETAEPAGSRTLSRRFGLGVSPATIRNTMSDLEEKGFLFHPHTSAGRIPTDKAYRVYVDSLIRLSPVVTPESERLAEELALGGSAIETILRRAAQTLGVITQELGVALGPRLDRAILQRLELVRLSSERVLLVLTLPGGGVRTIFVDVRGEIADSALAEVCAVLNERLAGLALSEVRATLAERLRGSSTAAHATELLNIFVQEGEQLFDGALPLDEESVVLGHASLLAEQPEFASRESMRRLMALTDTRRHLAEVLRRRSDGAGLSITIGNEHADPTLEGFTVVTAEYRAGALTGVIGVIGPTRMPYDKVISLVNHTSRLVTDLLD</sequence>
<dbReference type="Gene3D" id="3.30.390.60">
    <property type="entry name" value="Heat-inducible transcription repressor hrca homolog, domain 3"/>
    <property type="match status" value="1"/>
</dbReference>
<dbReference type="SUPFAM" id="SSF55781">
    <property type="entry name" value="GAF domain-like"/>
    <property type="match status" value="1"/>
</dbReference>
<dbReference type="Gene3D" id="1.10.10.10">
    <property type="entry name" value="Winged helix-like DNA-binding domain superfamily/Winged helix DNA-binding domain"/>
    <property type="match status" value="1"/>
</dbReference>
<evidence type="ECO:0000256" key="2">
    <source>
        <dbReference type="ARBA" id="ARBA00023015"/>
    </source>
</evidence>
<evidence type="ECO:0000256" key="3">
    <source>
        <dbReference type="ARBA" id="ARBA00023016"/>
    </source>
</evidence>
<keyword evidence="2 5" id="KW-0805">Transcription regulation</keyword>
<dbReference type="SUPFAM" id="SSF46785">
    <property type="entry name" value="Winged helix' DNA-binding domain"/>
    <property type="match status" value="1"/>
</dbReference>
<dbReference type="InterPro" id="IPR036388">
    <property type="entry name" value="WH-like_DNA-bd_sf"/>
</dbReference>
<keyword evidence="4 5" id="KW-0804">Transcription</keyword>
<dbReference type="AlphaFoldDB" id="A0A6J4KPH6"/>
<dbReference type="PIRSF" id="PIRSF005485">
    <property type="entry name" value="HrcA"/>
    <property type="match status" value="1"/>
</dbReference>
<proteinExistence type="inferred from homology"/>
<comment type="function">
    <text evidence="5">Negative regulator of class I heat shock genes (grpE-dnaK-dnaJ and groELS operons). Prevents heat-shock induction of these operons.</text>
</comment>
<evidence type="ECO:0000313" key="7">
    <source>
        <dbReference type="EMBL" id="CAA9310532.1"/>
    </source>
</evidence>
<keyword evidence="1 5" id="KW-0678">Repressor</keyword>
<organism evidence="7">
    <name type="scientific">uncultured Gemmatimonadaceae bacterium</name>
    <dbReference type="NCBI Taxonomy" id="246130"/>
    <lineage>
        <taxon>Bacteria</taxon>
        <taxon>Pseudomonadati</taxon>
        <taxon>Gemmatimonadota</taxon>
        <taxon>Gemmatimonadia</taxon>
        <taxon>Gemmatimonadales</taxon>
        <taxon>Gemmatimonadaceae</taxon>
        <taxon>environmental samples</taxon>
    </lineage>
</organism>
<evidence type="ECO:0000259" key="6">
    <source>
        <dbReference type="Pfam" id="PF01628"/>
    </source>
</evidence>
<dbReference type="PANTHER" id="PTHR34824">
    <property type="entry name" value="HEAT-INDUCIBLE TRANSCRIPTION REPRESSOR HRCA"/>
    <property type="match status" value="1"/>
</dbReference>
<dbReference type="Gene3D" id="3.30.450.40">
    <property type="match status" value="1"/>
</dbReference>
<dbReference type="Pfam" id="PF01628">
    <property type="entry name" value="HrcA"/>
    <property type="match status" value="1"/>
</dbReference>
<evidence type="ECO:0000256" key="5">
    <source>
        <dbReference type="HAMAP-Rule" id="MF_00081"/>
    </source>
</evidence>
<accession>A0A6J4KPH6</accession>